<organism evidence="2 3">
    <name type="scientific">Streblomastix strix</name>
    <dbReference type="NCBI Taxonomy" id="222440"/>
    <lineage>
        <taxon>Eukaryota</taxon>
        <taxon>Metamonada</taxon>
        <taxon>Preaxostyla</taxon>
        <taxon>Oxymonadida</taxon>
        <taxon>Streblomastigidae</taxon>
        <taxon>Streblomastix</taxon>
    </lineage>
</organism>
<dbReference type="EMBL" id="SNRW01010972">
    <property type="protein sequence ID" value="KAA6375809.1"/>
    <property type="molecule type" value="Genomic_DNA"/>
</dbReference>
<evidence type="ECO:0000313" key="3">
    <source>
        <dbReference type="Proteomes" id="UP000324800"/>
    </source>
</evidence>
<protein>
    <submittedName>
        <fullName evidence="2">Uncharacterized protein</fullName>
    </submittedName>
</protein>
<sequence>MSVDLNSQSSSSQQEPPHHDIPAVIPETSQLQKGVLSQTQKLQNTKLPRNFRDVLNDNADYYTQLDDEQIDSKGCEVHVDERCEDVSVRFRGEVKAVVKENGLYAPDTGEMLQFGFFEFEDDEELGHWSACVLADAAELKQAQLQSLIQSQSLNATFRSQKQPIKVTEPLNSMVLAKHQRVGSVLLQGQSQNPLQAQFQQQRQQYSKFNSLQDQKVAQDLVSSFQSVLNKDASKVDMLNYTLEPFARQKLFDEISWEGANVIFPMPEVGPLLPEEKAGYAKKALESSAAVVQGIAGLIHKVAQGDTDNLVGKMFKVFEASVVSVSDAQVEREERL</sequence>
<evidence type="ECO:0000256" key="1">
    <source>
        <dbReference type="SAM" id="MobiDB-lite"/>
    </source>
</evidence>
<proteinExistence type="predicted"/>
<dbReference type="Proteomes" id="UP000324800">
    <property type="component" value="Unassembled WGS sequence"/>
</dbReference>
<name>A0A5J4UZ84_9EUKA</name>
<dbReference type="AlphaFoldDB" id="A0A5J4UZ84"/>
<feature type="region of interest" description="Disordered" evidence="1">
    <location>
        <begin position="1"/>
        <end position="24"/>
    </location>
</feature>
<accession>A0A5J4UZ84</accession>
<reference evidence="2 3" key="1">
    <citation type="submission" date="2019-03" db="EMBL/GenBank/DDBJ databases">
        <title>Single cell metagenomics reveals metabolic interactions within the superorganism composed of flagellate Streblomastix strix and complex community of Bacteroidetes bacteria on its surface.</title>
        <authorList>
            <person name="Treitli S.C."/>
            <person name="Kolisko M."/>
            <person name="Husnik F."/>
            <person name="Keeling P."/>
            <person name="Hampl V."/>
        </authorList>
    </citation>
    <scope>NUCLEOTIDE SEQUENCE [LARGE SCALE GENOMIC DNA]</scope>
    <source>
        <strain evidence="2">ST1C</strain>
    </source>
</reference>
<evidence type="ECO:0000313" key="2">
    <source>
        <dbReference type="EMBL" id="KAA6375809.1"/>
    </source>
</evidence>
<comment type="caution">
    <text evidence="2">The sequence shown here is derived from an EMBL/GenBank/DDBJ whole genome shotgun (WGS) entry which is preliminary data.</text>
</comment>
<gene>
    <name evidence="2" type="ORF">EZS28_028662</name>
</gene>